<dbReference type="STRING" id="1348114.OM33_13310"/>
<dbReference type="GO" id="GO:0015451">
    <property type="term" value="F:decarboxylation-driven active transmembrane transporter activity"/>
    <property type="evidence" value="ECO:0007669"/>
    <property type="project" value="UniProtKB-EC"/>
</dbReference>
<evidence type="ECO:0000256" key="2">
    <source>
        <dbReference type="ARBA" id="ARBA00003002"/>
    </source>
</evidence>
<gene>
    <name evidence="16" type="primary">oadG</name>
    <name evidence="18" type="ORF">OM33_13310</name>
</gene>
<evidence type="ECO:0000256" key="7">
    <source>
        <dbReference type="ARBA" id="ARBA00022475"/>
    </source>
</evidence>
<proteinExistence type="inferred from homology"/>
<evidence type="ECO:0000313" key="19">
    <source>
        <dbReference type="Proteomes" id="UP000030341"/>
    </source>
</evidence>
<dbReference type="Proteomes" id="UP000030341">
    <property type="component" value="Chromosome 1"/>
</dbReference>
<keyword evidence="13 16" id="KW-0472">Membrane</keyword>
<evidence type="ECO:0000256" key="3">
    <source>
        <dbReference type="ARBA" id="ARBA00004162"/>
    </source>
</evidence>
<comment type="cofactor">
    <cofactor evidence="1 16 17">
        <name>Na(+)</name>
        <dbReference type="ChEBI" id="CHEBI:29101"/>
    </cofactor>
</comment>
<dbReference type="Pfam" id="PF04277">
    <property type="entry name" value="OAD_gamma"/>
    <property type="match status" value="1"/>
</dbReference>
<dbReference type="eggNOG" id="ENOG5032TGK">
    <property type="taxonomic scope" value="Bacteria"/>
</dbReference>
<dbReference type="KEGG" id="pseo:OM33_13310"/>
<protein>
    <recommendedName>
        <fullName evidence="16">Probable oxaloacetate decarboxylase gamma chain</fullName>
        <ecNumber evidence="16">7.2.4.2</ecNumber>
    </recommendedName>
</protein>
<organism evidence="18 19">
    <name type="scientific">Pseudoalteromonas piratica</name>
    <dbReference type="NCBI Taxonomy" id="1348114"/>
    <lineage>
        <taxon>Bacteria</taxon>
        <taxon>Pseudomonadati</taxon>
        <taxon>Pseudomonadota</taxon>
        <taxon>Gammaproteobacteria</taxon>
        <taxon>Alteromonadales</taxon>
        <taxon>Pseudoalteromonadaceae</taxon>
        <taxon>Pseudoalteromonas</taxon>
    </lineage>
</organism>
<dbReference type="EC" id="7.2.4.2" evidence="16"/>
<evidence type="ECO:0000256" key="12">
    <source>
        <dbReference type="ARBA" id="ARBA00023065"/>
    </source>
</evidence>
<name>A0A0A7EHG0_9GAMM</name>
<evidence type="ECO:0000256" key="14">
    <source>
        <dbReference type="ARBA" id="ARBA00023201"/>
    </source>
</evidence>
<keyword evidence="6 16" id="KW-0813">Transport</keyword>
<evidence type="ECO:0000256" key="15">
    <source>
        <dbReference type="ARBA" id="ARBA00048176"/>
    </source>
</evidence>
<dbReference type="AlphaFoldDB" id="A0A0A7EHG0"/>
<dbReference type="GO" id="GO:0036376">
    <property type="term" value="P:sodium ion export across plasma membrane"/>
    <property type="evidence" value="ECO:0007669"/>
    <property type="project" value="InterPro"/>
</dbReference>
<evidence type="ECO:0000256" key="6">
    <source>
        <dbReference type="ARBA" id="ARBA00022448"/>
    </source>
</evidence>
<dbReference type="OrthoDB" id="6215597at2"/>
<accession>A0A0A7EHG0</accession>
<comment type="function">
    <text evidence="2 16 17">Catalyzes the decarboxylation of oxaloacetate coupled to Na(+) translocation.</text>
</comment>
<evidence type="ECO:0000256" key="13">
    <source>
        <dbReference type="ARBA" id="ARBA00023136"/>
    </source>
</evidence>
<keyword evidence="7 16" id="KW-1003">Cell membrane</keyword>
<evidence type="ECO:0000313" key="18">
    <source>
        <dbReference type="EMBL" id="AIY65988.1"/>
    </source>
</evidence>
<evidence type="ECO:0000256" key="10">
    <source>
        <dbReference type="ARBA" id="ARBA00022989"/>
    </source>
</evidence>
<evidence type="ECO:0000256" key="17">
    <source>
        <dbReference type="RuleBase" id="RU004278"/>
    </source>
</evidence>
<dbReference type="GO" id="GO:0008948">
    <property type="term" value="F:oxaloacetate decarboxylase activity"/>
    <property type="evidence" value="ECO:0007669"/>
    <property type="project" value="UniProtKB-UniRule"/>
</dbReference>
<keyword evidence="14 16" id="KW-0739">Sodium transport</keyword>
<comment type="subunit">
    <text evidence="5 16">Heterotrimer of an alpha, a beta and a gamma subunit.</text>
</comment>
<dbReference type="InterPro" id="IPR005899">
    <property type="entry name" value="Na_pump_deCOase"/>
</dbReference>
<dbReference type="GO" id="GO:0015081">
    <property type="term" value="F:sodium ion transmembrane transporter activity"/>
    <property type="evidence" value="ECO:0007669"/>
    <property type="project" value="UniProtKB-UniRule"/>
</dbReference>
<sequence length="78" mass="8424">MDVSGLLLEAAVLMLTGMVVVFVFLTILIFTIKAMSKVLANFHTPEVTPNPVKLSGNQLPTSHVAAIAAAVKQYREKQ</sequence>
<reference evidence="18 19" key="1">
    <citation type="submission" date="2014-11" db="EMBL/GenBank/DDBJ databases">
        <title>Complete Genome Sequence of Pseudoalteromonas sp. Strain OCN003 Isolated from Kaneohe Bay, Oahu, Hawaii.</title>
        <authorList>
            <person name="Beurmann S."/>
            <person name="Videau P."/>
            <person name="Ushijima B."/>
            <person name="Smith A.M."/>
            <person name="Aeby G.S."/>
            <person name="Callahan S.M."/>
            <person name="Belcaid M."/>
        </authorList>
    </citation>
    <scope>NUCLEOTIDE SEQUENCE [LARGE SCALE GENOMIC DNA]</scope>
    <source>
        <strain evidence="18 19">OCN003</strain>
    </source>
</reference>
<comment type="similarity">
    <text evidence="4 16 17">Belongs to the OadG family.</text>
</comment>
<evidence type="ECO:0000256" key="4">
    <source>
        <dbReference type="ARBA" id="ARBA00005844"/>
    </source>
</evidence>
<keyword evidence="11 16" id="KW-0915">Sodium</keyword>
<keyword evidence="12 16" id="KW-0406">Ion transport</keyword>
<dbReference type="HAMAP" id="MF_00404">
    <property type="entry name" value="OadG"/>
    <property type="match status" value="1"/>
</dbReference>
<evidence type="ECO:0000256" key="11">
    <source>
        <dbReference type="ARBA" id="ARBA00023053"/>
    </source>
</evidence>
<evidence type="ECO:0000256" key="8">
    <source>
        <dbReference type="ARBA" id="ARBA00022692"/>
    </source>
</evidence>
<feature type="transmembrane region" description="Helical" evidence="16 17">
    <location>
        <begin position="6"/>
        <end position="30"/>
    </location>
</feature>
<dbReference type="RefSeq" id="WP_038642394.1">
    <property type="nucleotide sequence ID" value="NZ_CP009888.1"/>
</dbReference>
<keyword evidence="19" id="KW-1185">Reference proteome</keyword>
<evidence type="ECO:0000256" key="1">
    <source>
        <dbReference type="ARBA" id="ARBA00001959"/>
    </source>
</evidence>
<keyword evidence="8 16" id="KW-0812">Transmembrane</keyword>
<comment type="catalytic activity">
    <reaction evidence="15 16 17">
        <text>oxaloacetate + 2 Na(+)(in) + H(+) = pyruvate + 2 Na(+)(out) + CO2</text>
        <dbReference type="Rhea" id="RHEA:57724"/>
        <dbReference type="ChEBI" id="CHEBI:15361"/>
        <dbReference type="ChEBI" id="CHEBI:15378"/>
        <dbReference type="ChEBI" id="CHEBI:16452"/>
        <dbReference type="ChEBI" id="CHEBI:16526"/>
        <dbReference type="ChEBI" id="CHEBI:29101"/>
        <dbReference type="EC" id="7.2.4.2"/>
    </reaction>
</comment>
<comment type="subcellular location">
    <subcellularLocation>
        <location evidence="3 16 17">Cell membrane</location>
        <topology evidence="3 16 17">Single-pass membrane protein</topology>
    </subcellularLocation>
</comment>
<dbReference type="GO" id="GO:0005886">
    <property type="term" value="C:plasma membrane"/>
    <property type="evidence" value="ECO:0007669"/>
    <property type="project" value="UniProtKB-SubCell"/>
</dbReference>
<dbReference type="EMBL" id="CP009888">
    <property type="protein sequence ID" value="AIY65988.1"/>
    <property type="molecule type" value="Genomic_DNA"/>
</dbReference>
<evidence type="ECO:0000256" key="5">
    <source>
        <dbReference type="ARBA" id="ARBA00011869"/>
    </source>
</evidence>
<dbReference type="HOGENOM" id="CLU_168750_2_1_6"/>
<evidence type="ECO:0000256" key="9">
    <source>
        <dbReference type="ARBA" id="ARBA00022967"/>
    </source>
</evidence>
<keyword evidence="9 16" id="KW-1278">Translocase</keyword>
<dbReference type="InterPro" id="IPR023424">
    <property type="entry name" value="OadG"/>
</dbReference>
<dbReference type="NCBIfam" id="TIGR01195">
    <property type="entry name" value="oadG_fam"/>
    <property type="match status" value="1"/>
</dbReference>
<keyword evidence="10 16" id="KW-1133">Transmembrane helix</keyword>
<evidence type="ECO:0000256" key="16">
    <source>
        <dbReference type="HAMAP-Rule" id="MF_00404"/>
    </source>
</evidence>